<gene>
    <name evidence="3" type="ORF">H8S55_10645</name>
</gene>
<evidence type="ECO:0000313" key="3">
    <source>
        <dbReference type="EMBL" id="MBC5717777.1"/>
    </source>
</evidence>
<comment type="caution">
    <text evidence="3">The sequence shown here is derived from an EMBL/GenBank/DDBJ whole genome shotgun (WGS) entry which is preliminary data.</text>
</comment>
<name>A0A8J6J6I2_9FIRM</name>
<keyword evidence="1" id="KW-0472">Membrane</keyword>
<keyword evidence="4" id="KW-1185">Reference proteome</keyword>
<evidence type="ECO:0000256" key="1">
    <source>
        <dbReference type="SAM" id="Phobius"/>
    </source>
</evidence>
<feature type="transmembrane region" description="Helical" evidence="1">
    <location>
        <begin position="49"/>
        <end position="71"/>
    </location>
</feature>
<dbReference type="Gene3D" id="3.30.565.40">
    <property type="entry name" value="Fervidobacterium nodosum Rt17-B1 like"/>
    <property type="match status" value="1"/>
</dbReference>
<evidence type="ECO:0000313" key="4">
    <source>
        <dbReference type="Proteomes" id="UP000602260"/>
    </source>
</evidence>
<dbReference type="Gene3D" id="3.90.640.20">
    <property type="entry name" value="Heat-shock cognate protein, ATPase"/>
    <property type="match status" value="1"/>
</dbReference>
<organism evidence="3 4">
    <name type="scientific">Flintibacter faecis</name>
    <dbReference type="NCBI Taxonomy" id="2763047"/>
    <lineage>
        <taxon>Bacteria</taxon>
        <taxon>Bacillati</taxon>
        <taxon>Bacillota</taxon>
        <taxon>Clostridia</taxon>
        <taxon>Eubacteriales</taxon>
        <taxon>Flintibacter</taxon>
    </lineage>
</organism>
<dbReference type="Proteomes" id="UP000602260">
    <property type="component" value="Unassembled WGS sequence"/>
</dbReference>
<accession>A0A8J6J6I2</accession>
<reference evidence="3" key="1">
    <citation type="submission" date="2020-08" db="EMBL/GenBank/DDBJ databases">
        <title>Genome public.</title>
        <authorList>
            <person name="Liu C."/>
            <person name="Sun Q."/>
        </authorList>
    </citation>
    <scope>NUCLEOTIDE SEQUENCE</scope>
    <source>
        <strain evidence="3">BX5</strain>
    </source>
</reference>
<dbReference type="Pfam" id="PF11738">
    <property type="entry name" value="DUF3298"/>
    <property type="match status" value="1"/>
</dbReference>
<keyword evidence="1" id="KW-0812">Transmembrane</keyword>
<dbReference type="RefSeq" id="WP_186878956.1">
    <property type="nucleotide sequence ID" value="NZ_JACOPN010000007.1"/>
</dbReference>
<dbReference type="AlphaFoldDB" id="A0A8J6J6I2"/>
<feature type="domain" description="DUF3298" evidence="2">
    <location>
        <begin position="191"/>
        <end position="267"/>
    </location>
</feature>
<protein>
    <submittedName>
        <fullName evidence="3">DUF3298 domain-containing protein</fullName>
    </submittedName>
</protein>
<evidence type="ECO:0000259" key="2">
    <source>
        <dbReference type="Pfam" id="PF11738"/>
    </source>
</evidence>
<proteinExistence type="predicted"/>
<dbReference type="EMBL" id="JACOPN010000007">
    <property type="protein sequence ID" value="MBC5717777.1"/>
    <property type="molecule type" value="Genomic_DNA"/>
</dbReference>
<dbReference type="InterPro" id="IPR021729">
    <property type="entry name" value="DUF3298"/>
</dbReference>
<sequence>MDQFDKLLRQRAAEEPVPIPSDYAGRVFQACAALSEAPQKIHHRHWGRWLAAALALFIALPNVSTSAAAAMTEIPGLGALVKVITFRSYSYDDGHSSMDILVPELSGSDAANAVNQEVRTYTDELLTQFYRDCERVGDGYQDLRVSSVVLANTDTWFTLRIDATQTEASSYAFSRFYHIDKATGQVVSLGDLFRDGAEYTAVLSDEVRRQMETQLSADRTLAYFPDDFDGIDPEQNFYFDAEGNLVLVFDEYGIAAGSMGMPEFTMEKNIYQSLLKEKYQKG</sequence>
<keyword evidence="1" id="KW-1133">Transmembrane helix</keyword>
<dbReference type="InterPro" id="IPR037126">
    <property type="entry name" value="PdaC/RsiV-like_sf"/>
</dbReference>